<sequence length="180" mass="19273">MNFNSHTDAVVAMFVTLVNVLTPGERRGRPYAVPSGPELAAEVAAALRERGEIAEADVAELAGYAADLRAAFSGDHDLACTVINQVLDATDARPHLSGHDGEPWHLHFHGTTGTWAANWVASGATALAIVLGGEFHDRLGVCTADRCDRVFVDVSRNGTRRFCSTACQNRTKTAAFRARV</sequence>
<accession>A0A4U3MA17</accession>
<evidence type="ECO:0000313" key="2">
    <source>
        <dbReference type="EMBL" id="TKK84497.1"/>
    </source>
</evidence>
<keyword evidence="3" id="KW-1185">Reference proteome</keyword>
<evidence type="ECO:0000313" key="3">
    <source>
        <dbReference type="Proteomes" id="UP000308705"/>
    </source>
</evidence>
<dbReference type="Gene3D" id="1.10.3300.10">
    <property type="entry name" value="Jann2411-like domain"/>
    <property type="match status" value="1"/>
</dbReference>
<dbReference type="InterPro" id="IPR021005">
    <property type="entry name" value="Znf_CGNR"/>
</dbReference>
<protein>
    <submittedName>
        <fullName evidence="2">CGNR zinc finger domain-containing protein</fullName>
    </submittedName>
</protein>
<gene>
    <name evidence="2" type="ORF">FDA94_29605</name>
</gene>
<dbReference type="AlphaFoldDB" id="A0A4U3MA17"/>
<dbReference type="SUPFAM" id="SSF160904">
    <property type="entry name" value="Jann2411-like"/>
    <property type="match status" value="1"/>
</dbReference>
<feature type="domain" description="Zinc finger CGNR" evidence="1">
    <location>
        <begin position="138"/>
        <end position="179"/>
    </location>
</feature>
<name>A0A4U3MA17_9ACTN</name>
<dbReference type="OrthoDB" id="3531194at2"/>
<dbReference type="InterPro" id="IPR023286">
    <property type="entry name" value="ABATE_dom_sf"/>
</dbReference>
<dbReference type="PANTHER" id="PTHR35525">
    <property type="entry name" value="BLL6575 PROTEIN"/>
    <property type="match status" value="1"/>
</dbReference>
<organism evidence="2 3">
    <name type="scientific">Herbidospora galbida</name>
    <dbReference type="NCBI Taxonomy" id="2575442"/>
    <lineage>
        <taxon>Bacteria</taxon>
        <taxon>Bacillati</taxon>
        <taxon>Actinomycetota</taxon>
        <taxon>Actinomycetes</taxon>
        <taxon>Streptosporangiales</taxon>
        <taxon>Streptosporangiaceae</taxon>
        <taxon>Herbidospora</taxon>
    </lineage>
</organism>
<dbReference type="InterPro" id="IPR010852">
    <property type="entry name" value="ABATE"/>
</dbReference>
<dbReference type="EMBL" id="SZQA01000034">
    <property type="protein sequence ID" value="TKK84497.1"/>
    <property type="molecule type" value="Genomic_DNA"/>
</dbReference>
<reference evidence="2 3" key="1">
    <citation type="submission" date="2019-04" db="EMBL/GenBank/DDBJ databases">
        <title>Herbidospora sp. NEAU-GS14.nov., a novel actinomycete isolated from soil.</title>
        <authorList>
            <person name="Han L."/>
        </authorList>
    </citation>
    <scope>NUCLEOTIDE SEQUENCE [LARGE SCALE GENOMIC DNA]</scope>
    <source>
        <strain evidence="2 3">NEAU-GS14</strain>
    </source>
</reference>
<dbReference type="Pfam" id="PF11706">
    <property type="entry name" value="zf-CGNR"/>
    <property type="match status" value="1"/>
</dbReference>
<evidence type="ECO:0000259" key="1">
    <source>
        <dbReference type="Pfam" id="PF11706"/>
    </source>
</evidence>
<proteinExistence type="predicted"/>
<dbReference type="PANTHER" id="PTHR35525:SF3">
    <property type="entry name" value="BLL6575 PROTEIN"/>
    <property type="match status" value="1"/>
</dbReference>
<comment type="caution">
    <text evidence="2">The sequence shown here is derived from an EMBL/GenBank/DDBJ whole genome shotgun (WGS) entry which is preliminary data.</text>
</comment>
<dbReference type="Proteomes" id="UP000308705">
    <property type="component" value="Unassembled WGS sequence"/>
</dbReference>